<dbReference type="Gene3D" id="3.90.1410.10">
    <property type="entry name" value="set domain protein methyltransferase, domain 1"/>
    <property type="match status" value="1"/>
</dbReference>
<dbReference type="EMBL" id="CAJZBQ010000040">
    <property type="protein sequence ID" value="CAG9326221.1"/>
    <property type="molecule type" value="Genomic_DNA"/>
</dbReference>
<dbReference type="Proteomes" id="UP001162131">
    <property type="component" value="Unassembled WGS sequence"/>
</dbReference>
<dbReference type="InterPro" id="IPR046341">
    <property type="entry name" value="SET_dom_sf"/>
</dbReference>
<dbReference type="InterPro" id="IPR050600">
    <property type="entry name" value="SETD3_SETD6_MTase"/>
</dbReference>
<evidence type="ECO:0000313" key="2">
    <source>
        <dbReference type="Proteomes" id="UP001162131"/>
    </source>
</evidence>
<evidence type="ECO:0000313" key="1">
    <source>
        <dbReference type="EMBL" id="CAG9326221.1"/>
    </source>
</evidence>
<name>A0AAU9JZ83_9CILI</name>
<keyword evidence="2" id="KW-1185">Reference proteome</keyword>
<reference evidence="1" key="1">
    <citation type="submission" date="2021-09" db="EMBL/GenBank/DDBJ databases">
        <authorList>
            <consortium name="AG Swart"/>
            <person name="Singh M."/>
            <person name="Singh A."/>
            <person name="Seah K."/>
            <person name="Emmerich C."/>
        </authorList>
    </citation>
    <scope>NUCLEOTIDE SEQUENCE</scope>
    <source>
        <strain evidence="1">ATCC30299</strain>
    </source>
</reference>
<accession>A0AAU9JZ83</accession>
<comment type="caution">
    <text evidence="1">The sequence shown here is derived from an EMBL/GenBank/DDBJ whole genome shotgun (WGS) entry which is preliminary data.</text>
</comment>
<dbReference type="SUPFAM" id="SSF82199">
    <property type="entry name" value="SET domain"/>
    <property type="match status" value="1"/>
</dbReference>
<sequence>MLTLVLAFLASAQAVPVTSTPEGLLKFYEALEINSMNHTITYFEGRGLGIKLNSDVHEGDIVLKSAPVLSLCSIEPFEFSPYLKGLPSYEKLVARILYEKFIGKRGNFITEYIHSLPVDIDTPDFWSDEEFALFHKYDLYSLPREVITKNLTESHNNFIHRVGKLIGVPKEALEYDAYLWAASMVKSRSYNFSKDTILKLFQITIDDDEYKDEEELSVMISLLDLANHWYQPRSSTFKGRVVIWTHTPVPAFAIVAGWNQSAGNEFFYQYNSGLNNFDLLTAFGFVIEENPNDFMILTFSDVACFEYKASENSCNYRLYPGQPNKNLIKLFSIKWLQNAIFDVPETESLHEFYEKIQEENEKHAFIQTLWSYRKQIIPRVENMISLRQVERDRKNAKTQREKIIFSYAAAMRKTIYEHLKSVDRELLLILAKGLNLS</sequence>
<dbReference type="CDD" id="cd10527">
    <property type="entry name" value="SET_LSMT"/>
    <property type="match status" value="1"/>
</dbReference>
<dbReference type="PANTHER" id="PTHR13271">
    <property type="entry name" value="UNCHARACTERIZED PUTATIVE METHYLTRANSFERASE"/>
    <property type="match status" value="1"/>
</dbReference>
<dbReference type="GO" id="GO:0016279">
    <property type="term" value="F:protein-lysine N-methyltransferase activity"/>
    <property type="evidence" value="ECO:0007669"/>
    <property type="project" value="TreeGrafter"/>
</dbReference>
<dbReference type="AlphaFoldDB" id="A0AAU9JZ83"/>
<gene>
    <name evidence="1" type="ORF">BSTOLATCC_MIC40652</name>
</gene>
<protein>
    <recommendedName>
        <fullName evidence="3">SET domain-containing protein</fullName>
    </recommendedName>
</protein>
<dbReference type="PANTHER" id="PTHR13271:SF137">
    <property type="entry name" value="SET DOMAIN-CONTAINING PROTEIN"/>
    <property type="match status" value="1"/>
</dbReference>
<organism evidence="1 2">
    <name type="scientific">Blepharisma stoltei</name>
    <dbReference type="NCBI Taxonomy" id="1481888"/>
    <lineage>
        <taxon>Eukaryota</taxon>
        <taxon>Sar</taxon>
        <taxon>Alveolata</taxon>
        <taxon>Ciliophora</taxon>
        <taxon>Postciliodesmatophora</taxon>
        <taxon>Heterotrichea</taxon>
        <taxon>Heterotrichida</taxon>
        <taxon>Blepharismidae</taxon>
        <taxon>Blepharisma</taxon>
    </lineage>
</organism>
<proteinExistence type="predicted"/>
<evidence type="ECO:0008006" key="3">
    <source>
        <dbReference type="Google" id="ProtNLM"/>
    </source>
</evidence>